<keyword evidence="1" id="KW-0812">Transmembrane</keyword>
<keyword evidence="2" id="KW-0966">Cell projection</keyword>
<dbReference type="KEGG" id="bcai:K788_0006123"/>
<geneLocation type="plasmid" evidence="3"/>
<evidence type="ECO:0000313" key="3">
    <source>
        <dbReference type="Proteomes" id="UP000019146"/>
    </source>
</evidence>
<feature type="transmembrane region" description="Helical" evidence="1">
    <location>
        <begin position="6"/>
        <end position="28"/>
    </location>
</feature>
<gene>
    <name evidence="2" type="ORF">K788_0006123</name>
</gene>
<dbReference type="Proteomes" id="UP000019146">
    <property type="component" value="Plasmid unnamed"/>
</dbReference>
<protein>
    <submittedName>
        <fullName evidence="2">Flagellar motor protein MotA</fullName>
    </submittedName>
</protein>
<proteinExistence type="predicted"/>
<evidence type="ECO:0000256" key="1">
    <source>
        <dbReference type="SAM" id="Phobius"/>
    </source>
</evidence>
<accession>A0A0P0RQM8</accession>
<organism evidence="2 3">
    <name type="scientific">Paraburkholderia caribensis MBA4</name>
    <dbReference type="NCBI Taxonomy" id="1323664"/>
    <lineage>
        <taxon>Bacteria</taxon>
        <taxon>Pseudomonadati</taxon>
        <taxon>Pseudomonadota</taxon>
        <taxon>Betaproteobacteria</taxon>
        <taxon>Burkholderiales</taxon>
        <taxon>Burkholderiaceae</taxon>
        <taxon>Paraburkholderia</taxon>
    </lineage>
</organism>
<keyword evidence="1" id="KW-1133">Transmembrane helix</keyword>
<evidence type="ECO:0000313" key="2">
    <source>
        <dbReference type="EMBL" id="ALL71470.1"/>
    </source>
</evidence>
<dbReference type="AlphaFoldDB" id="A0A0P0RQM8"/>
<keyword evidence="2" id="KW-0282">Flagellum</keyword>
<sequence>MSDLMMFLIVGGALGALALLSAVTWILILHKSHTEWRLAADNYRFTSSAWSGTSADTPSQSAR</sequence>
<keyword evidence="2" id="KW-0614">Plasmid</keyword>
<reference evidence="2 3" key="1">
    <citation type="journal article" date="2014" name="Genome Announc.">
        <title>Draft Genome Sequence of the Haloacid-Degrading Burkholderia caribensis Strain MBA4.</title>
        <authorList>
            <person name="Pan Y."/>
            <person name="Kong K.F."/>
            <person name="Tsang J.S."/>
        </authorList>
    </citation>
    <scope>NUCLEOTIDE SEQUENCE [LARGE SCALE GENOMIC DNA]</scope>
    <source>
        <strain evidence="2 3">MBA4</strain>
        <plasmid evidence="3">Plasmid</plasmid>
    </source>
</reference>
<keyword evidence="2" id="KW-0969">Cilium</keyword>
<name>A0A0P0RQM8_9BURK</name>
<dbReference type="RefSeq" id="WP_035992225.1">
    <property type="nucleotide sequence ID" value="NZ_CP012748.1"/>
</dbReference>
<keyword evidence="1" id="KW-0472">Membrane</keyword>
<dbReference type="EMBL" id="CP012748">
    <property type="protein sequence ID" value="ALL71470.1"/>
    <property type="molecule type" value="Genomic_DNA"/>
</dbReference>
<dbReference type="GeneID" id="69974826"/>